<dbReference type="GO" id="GO:0005737">
    <property type="term" value="C:cytoplasm"/>
    <property type="evidence" value="ECO:0007669"/>
    <property type="project" value="TreeGrafter"/>
</dbReference>
<dbReference type="InterPro" id="IPR008988">
    <property type="entry name" value="Transcriptional_repressor_C"/>
</dbReference>
<dbReference type="GO" id="GO:0003677">
    <property type="term" value="F:DNA binding"/>
    <property type="evidence" value="ECO:0007669"/>
    <property type="project" value="UniProtKB-UniRule"/>
</dbReference>
<reference evidence="7 8" key="1">
    <citation type="journal article" date="2015" name="Genome Announc.">
        <title>Expanding the biotechnology potential of lactobacilli through comparative genomics of 213 strains and associated genera.</title>
        <authorList>
            <person name="Sun Z."/>
            <person name="Harris H.M."/>
            <person name="McCann A."/>
            <person name="Guo C."/>
            <person name="Argimon S."/>
            <person name="Zhang W."/>
            <person name="Yang X."/>
            <person name="Jeffery I.B."/>
            <person name="Cooney J.C."/>
            <person name="Kagawa T.F."/>
            <person name="Liu W."/>
            <person name="Song Y."/>
            <person name="Salvetti E."/>
            <person name="Wrobel A."/>
            <person name="Rasinkangas P."/>
            <person name="Parkhill J."/>
            <person name="Rea M.C."/>
            <person name="O'Sullivan O."/>
            <person name="Ritari J."/>
            <person name="Douillard F.P."/>
            <person name="Paul Ross R."/>
            <person name="Yang R."/>
            <person name="Briner A.E."/>
            <person name="Felis G.E."/>
            <person name="de Vos W.M."/>
            <person name="Barrangou R."/>
            <person name="Klaenhammer T.R."/>
            <person name="Caufield P.W."/>
            <person name="Cui Y."/>
            <person name="Zhang H."/>
            <person name="O'Toole P.W."/>
        </authorList>
    </citation>
    <scope>NUCLEOTIDE SEQUENCE [LARGE SCALE GENOMIC DNA]</scope>
    <source>
        <strain evidence="7 8">DSM 23365</strain>
    </source>
</reference>
<dbReference type="Proteomes" id="UP000051442">
    <property type="component" value="Unassembled WGS sequence"/>
</dbReference>
<keyword evidence="8" id="KW-1185">Reference proteome</keyword>
<dbReference type="InterPro" id="IPR013196">
    <property type="entry name" value="HTH_11"/>
</dbReference>
<dbReference type="CDD" id="cd16442">
    <property type="entry name" value="BPL"/>
    <property type="match status" value="1"/>
</dbReference>
<evidence type="ECO:0000256" key="5">
    <source>
        <dbReference type="HAMAP-Rule" id="MF_00978"/>
    </source>
</evidence>
<dbReference type="InterPro" id="IPR003142">
    <property type="entry name" value="BPL_C"/>
</dbReference>
<dbReference type="InterPro" id="IPR004143">
    <property type="entry name" value="BPL_LPL_catalytic"/>
</dbReference>
<dbReference type="OrthoDB" id="9807064at2"/>
<evidence type="ECO:0000256" key="2">
    <source>
        <dbReference type="ARBA" id="ARBA00022741"/>
    </source>
</evidence>
<dbReference type="GO" id="GO:0005524">
    <property type="term" value="F:ATP binding"/>
    <property type="evidence" value="ECO:0007669"/>
    <property type="project" value="UniProtKB-UniRule"/>
</dbReference>
<keyword evidence="4 5" id="KW-0092">Biotin</keyword>
<organism evidence="7 8">
    <name type="scientific">Secundilactobacillus similis DSM 23365 = JCM 2765</name>
    <dbReference type="NCBI Taxonomy" id="1423804"/>
    <lineage>
        <taxon>Bacteria</taxon>
        <taxon>Bacillati</taxon>
        <taxon>Bacillota</taxon>
        <taxon>Bacilli</taxon>
        <taxon>Lactobacillales</taxon>
        <taxon>Lactobacillaceae</taxon>
        <taxon>Secundilactobacillus</taxon>
    </lineage>
</organism>
<keyword evidence="5" id="KW-0678">Repressor</keyword>
<comment type="function">
    <text evidence="5">Acts both as a biotin--[acetyl-CoA-carboxylase] ligase and a repressor.</text>
</comment>
<dbReference type="InterPro" id="IPR036390">
    <property type="entry name" value="WH_DNA-bd_sf"/>
</dbReference>
<dbReference type="STRING" id="1423804.FD14_GL002317"/>
<keyword evidence="5" id="KW-0805">Transcription regulation</keyword>
<name>A0A0R2FMX2_9LACO</name>
<dbReference type="SUPFAM" id="SSF46785">
    <property type="entry name" value="Winged helix' DNA-binding domain"/>
    <property type="match status" value="1"/>
</dbReference>
<evidence type="ECO:0000256" key="1">
    <source>
        <dbReference type="ARBA" id="ARBA00022598"/>
    </source>
</evidence>
<dbReference type="PANTHER" id="PTHR12835:SF5">
    <property type="entry name" value="BIOTIN--PROTEIN LIGASE"/>
    <property type="match status" value="1"/>
</dbReference>
<feature type="binding site" evidence="5">
    <location>
        <position position="117"/>
    </location>
    <ligand>
        <name>biotin</name>
        <dbReference type="ChEBI" id="CHEBI:57586"/>
    </ligand>
</feature>
<dbReference type="NCBIfam" id="TIGR00121">
    <property type="entry name" value="birA_ligase"/>
    <property type="match status" value="1"/>
</dbReference>
<dbReference type="PATRIC" id="fig|1423804.4.peg.2509"/>
<sequence length="326" mass="35617">MTQTTKQQILAELLSHPGDWQSGDQLASDANISRESVWKAINGLRKQGHQIESRRSLGYRYLGSDRLDADAIQHYADGHFSGDLRVMDEINSTQSWAKQVLSETPELGTTAFFAEQQTQGYGRRGRAFYSPKETGLYMSLVLPNPYTDMPQPGLLTTGVAVSVVRVLSQFFPEKPFQLKWVNDIYLEGQKVCGILTETSLELESTSSMAFVIGVGLNLSTASFPDEIKQKARGIAPDGQVDRNRLAAALISQIQTDCGTYMTGALMPVYREWSGVIGKPVTLKVGSRTVTGIVQTIDDQGQLVLTDDAGQVTAYGSGEVTKVNLGV</sequence>
<dbReference type="RefSeq" id="WP_057151670.1">
    <property type="nucleotide sequence ID" value="NZ_AYZM01000038.1"/>
</dbReference>
<comment type="similarity">
    <text evidence="5">Belongs to the biotin--protein ligase family.</text>
</comment>
<dbReference type="Gene3D" id="3.30.930.10">
    <property type="entry name" value="Bira Bifunctional Protein, Domain 2"/>
    <property type="match status" value="1"/>
</dbReference>
<dbReference type="HAMAP" id="MF_00978">
    <property type="entry name" value="Bifunct_BirA"/>
    <property type="match status" value="1"/>
</dbReference>
<keyword evidence="2 5" id="KW-0547">Nucleotide-binding</keyword>
<evidence type="ECO:0000313" key="7">
    <source>
        <dbReference type="EMBL" id="KRN26250.1"/>
    </source>
</evidence>
<comment type="caution">
    <text evidence="7">The sequence shown here is derived from an EMBL/GenBank/DDBJ whole genome shotgun (WGS) entry which is preliminary data.</text>
</comment>
<keyword evidence="5" id="KW-0238">DNA-binding</keyword>
<evidence type="ECO:0000259" key="6">
    <source>
        <dbReference type="PROSITE" id="PS51733"/>
    </source>
</evidence>
<comment type="caution">
    <text evidence="5">Lacks conserved residue(s) required for the propagation of feature annotation.</text>
</comment>
<evidence type="ECO:0000256" key="3">
    <source>
        <dbReference type="ARBA" id="ARBA00022840"/>
    </source>
</evidence>
<dbReference type="Pfam" id="PF08279">
    <property type="entry name" value="HTH_11"/>
    <property type="match status" value="1"/>
</dbReference>
<keyword evidence="1 5" id="KW-0436">Ligase</keyword>
<feature type="binding site" evidence="5">
    <location>
        <position position="190"/>
    </location>
    <ligand>
        <name>biotin</name>
        <dbReference type="ChEBI" id="CHEBI:57586"/>
    </ligand>
</feature>
<proteinExistence type="inferred from homology"/>
<feature type="domain" description="BPL/LPL catalytic" evidence="6">
    <location>
        <begin position="85"/>
        <end position="261"/>
    </location>
</feature>
<dbReference type="PANTHER" id="PTHR12835">
    <property type="entry name" value="BIOTIN PROTEIN LIGASE"/>
    <property type="match status" value="1"/>
</dbReference>
<evidence type="ECO:0000313" key="8">
    <source>
        <dbReference type="Proteomes" id="UP000051442"/>
    </source>
</evidence>
<dbReference type="InterPro" id="IPR045864">
    <property type="entry name" value="aa-tRNA-synth_II/BPL/LPL"/>
</dbReference>
<dbReference type="InterPro" id="IPR036388">
    <property type="entry name" value="WH-like_DNA-bd_sf"/>
</dbReference>
<dbReference type="SUPFAM" id="SSF55681">
    <property type="entry name" value="Class II aaRS and biotin synthetases"/>
    <property type="match status" value="1"/>
</dbReference>
<gene>
    <name evidence="5" type="primary">birA</name>
    <name evidence="7" type="ORF">FD14_GL002317</name>
</gene>
<dbReference type="EC" id="6.3.4.15" evidence="5"/>
<evidence type="ECO:0000256" key="4">
    <source>
        <dbReference type="ARBA" id="ARBA00023267"/>
    </source>
</evidence>
<dbReference type="Gene3D" id="2.30.30.100">
    <property type="match status" value="1"/>
</dbReference>
<accession>A0A0R2FMX2</accession>
<dbReference type="EMBL" id="AYZM01000038">
    <property type="protein sequence ID" value="KRN26250.1"/>
    <property type="molecule type" value="Genomic_DNA"/>
</dbReference>
<keyword evidence="5" id="KW-0804">Transcription</keyword>
<dbReference type="GO" id="GO:0004077">
    <property type="term" value="F:biotin--[biotin carboxyl-carrier protein] ligase activity"/>
    <property type="evidence" value="ECO:0007669"/>
    <property type="project" value="UniProtKB-UniRule"/>
</dbReference>
<dbReference type="GO" id="GO:0016740">
    <property type="term" value="F:transferase activity"/>
    <property type="evidence" value="ECO:0007669"/>
    <property type="project" value="UniProtKB-ARBA"/>
</dbReference>
<dbReference type="Pfam" id="PF03099">
    <property type="entry name" value="BPL_LplA_LipB"/>
    <property type="match status" value="1"/>
</dbReference>
<feature type="DNA-binding region" description="H-T-H motif" evidence="5">
    <location>
        <begin position="23"/>
        <end position="42"/>
    </location>
</feature>
<dbReference type="InterPro" id="IPR004408">
    <property type="entry name" value="Biotin_CoA_COase_ligase"/>
</dbReference>
<dbReference type="InterPro" id="IPR030855">
    <property type="entry name" value="Bifunct_BirA"/>
</dbReference>
<dbReference type="AlphaFoldDB" id="A0A0R2FMX2"/>
<dbReference type="Pfam" id="PF02237">
    <property type="entry name" value="BPL_C"/>
    <property type="match status" value="1"/>
</dbReference>
<dbReference type="SUPFAM" id="SSF50037">
    <property type="entry name" value="C-terminal domain of transcriptional repressors"/>
    <property type="match status" value="1"/>
</dbReference>
<protein>
    <recommendedName>
        <fullName evidence="5">Bifunctional ligase/repressor BirA</fullName>
    </recommendedName>
    <alternativeName>
        <fullName evidence="5">Biotin--[acetyl-CoA-carboxylase] ligase</fullName>
        <ecNumber evidence="5">6.3.4.15</ecNumber>
    </alternativeName>
    <alternativeName>
        <fullName evidence="5">Biotin--protein ligase</fullName>
    </alternativeName>
    <alternativeName>
        <fullName evidence="5">Biotin-[acetyl-CoA carboxylase] synthetase</fullName>
    </alternativeName>
</protein>
<dbReference type="GO" id="GO:0006355">
    <property type="term" value="P:regulation of DNA-templated transcription"/>
    <property type="evidence" value="ECO:0007669"/>
    <property type="project" value="UniProtKB-UniRule"/>
</dbReference>
<comment type="catalytic activity">
    <reaction evidence="5">
        <text>biotin + L-lysyl-[protein] + ATP = N(6)-biotinyl-L-lysyl-[protein] + AMP + diphosphate + H(+)</text>
        <dbReference type="Rhea" id="RHEA:11756"/>
        <dbReference type="Rhea" id="RHEA-COMP:9752"/>
        <dbReference type="Rhea" id="RHEA-COMP:10505"/>
        <dbReference type="ChEBI" id="CHEBI:15378"/>
        <dbReference type="ChEBI" id="CHEBI:29969"/>
        <dbReference type="ChEBI" id="CHEBI:30616"/>
        <dbReference type="ChEBI" id="CHEBI:33019"/>
        <dbReference type="ChEBI" id="CHEBI:57586"/>
        <dbReference type="ChEBI" id="CHEBI:83144"/>
        <dbReference type="ChEBI" id="CHEBI:456215"/>
        <dbReference type="EC" id="6.3.4.15"/>
    </reaction>
</comment>
<dbReference type="GO" id="GO:0009249">
    <property type="term" value="P:protein lipoylation"/>
    <property type="evidence" value="ECO:0007669"/>
    <property type="project" value="UniProtKB-ARBA"/>
</dbReference>
<dbReference type="Gene3D" id="1.10.10.10">
    <property type="entry name" value="Winged helix-like DNA-binding domain superfamily/Winged helix DNA-binding domain"/>
    <property type="match status" value="1"/>
</dbReference>
<keyword evidence="3 5" id="KW-0067">ATP-binding</keyword>
<dbReference type="PROSITE" id="PS51733">
    <property type="entry name" value="BPL_LPL_CATALYTIC"/>
    <property type="match status" value="1"/>
</dbReference>